<sequence>MLPFATVMLGVLLGGTGLLHWVRPAAFRSLVPDWMPLPRAIIAASGALEIALTAGLFLPSVRAAAAMGAGALFLAYLVPHADAFRRVSRATTWSDRPIGIAVRLAVNLGYAGWAFAVGREFLR</sequence>
<organism evidence="2 3">
    <name type="scientific">Streptantibioticus ferralitis</name>
    <dbReference type="NCBI Taxonomy" id="236510"/>
    <lineage>
        <taxon>Bacteria</taxon>
        <taxon>Bacillati</taxon>
        <taxon>Actinomycetota</taxon>
        <taxon>Actinomycetes</taxon>
        <taxon>Kitasatosporales</taxon>
        <taxon>Streptomycetaceae</taxon>
        <taxon>Streptantibioticus</taxon>
    </lineage>
</organism>
<reference evidence="2 3" key="1">
    <citation type="submission" date="2023-03" db="EMBL/GenBank/DDBJ databases">
        <title>Draft genome sequence of type strain Streptomyces ferralitis JCM 14344.</title>
        <authorList>
            <person name="Klaysubun C."/>
            <person name="Duangmal K."/>
        </authorList>
    </citation>
    <scope>NUCLEOTIDE SEQUENCE [LARGE SCALE GENOMIC DNA]</scope>
    <source>
        <strain evidence="2 3">JCM 14344</strain>
    </source>
</reference>
<dbReference type="RefSeq" id="WP_275815624.1">
    <property type="nucleotide sequence ID" value="NZ_BAAANM010000001.1"/>
</dbReference>
<accession>A0ABT5Z161</accession>
<protein>
    <recommendedName>
        <fullName evidence="4">DoxX family protein</fullName>
    </recommendedName>
</protein>
<evidence type="ECO:0000313" key="3">
    <source>
        <dbReference type="Proteomes" id="UP001220022"/>
    </source>
</evidence>
<comment type="caution">
    <text evidence="2">The sequence shown here is derived from an EMBL/GenBank/DDBJ whole genome shotgun (WGS) entry which is preliminary data.</text>
</comment>
<keyword evidence="1" id="KW-0812">Transmembrane</keyword>
<evidence type="ECO:0008006" key="4">
    <source>
        <dbReference type="Google" id="ProtNLM"/>
    </source>
</evidence>
<feature type="transmembrane region" description="Helical" evidence="1">
    <location>
        <begin position="40"/>
        <end position="58"/>
    </location>
</feature>
<dbReference type="PANTHER" id="PTHR36974:SF1">
    <property type="entry name" value="DOXX FAMILY MEMBRANE PROTEIN"/>
    <property type="match status" value="1"/>
</dbReference>
<gene>
    <name evidence="2" type="ORF">P2L57_17960</name>
</gene>
<evidence type="ECO:0000256" key="1">
    <source>
        <dbReference type="SAM" id="Phobius"/>
    </source>
</evidence>
<feature type="transmembrane region" description="Helical" evidence="1">
    <location>
        <begin position="63"/>
        <end position="78"/>
    </location>
</feature>
<dbReference type="Proteomes" id="UP001220022">
    <property type="component" value="Unassembled WGS sequence"/>
</dbReference>
<keyword evidence="3" id="KW-1185">Reference proteome</keyword>
<dbReference type="EMBL" id="JARHTQ010000010">
    <property type="protein sequence ID" value="MDF2257534.1"/>
    <property type="molecule type" value="Genomic_DNA"/>
</dbReference>
<keyword evidence="1" id="KW-1133">Transmembrane helix</keyword>
<proteinExistence type="predicted"/>
<evidence type="ECO:0000313" key="2">
    <source>
        <dbReference type="EMBL" id="MDF2257534.1"/>
    </source>
</evidence>
<name>A0ABT5Z161_9ACTN</name>
<dbReference type="PANTHER" id="PTHR36974">
    <property type="entry name" value="MEMBRANE PROTEIN-RELATED"/>
    <property type="match status" value="1"/>
</dbReference>
<keyword evidence="1" id="KW-0472">Membrane</keyword>
<feature type="transmembrane region" description="Helical" evidence="1">
    <location>
        <begin position="98"/>
        <end position="117"/>
    </location>
</feature>